<gene>
    <name evidence="3" type="ORF">DNTS_032915</name>
</gene>
<protein>
    <submittedName>
        <fullName evidence="3">Uncharacterized protein</fullName>
    </submittedName>
</protein>
<proteinExistence type="predicted"/>
<dbReference type="PANTHER" id="PTHR22028">
    <property type="entry name" value="SFI1 SPINDLE BODY DOMAIN-CONTAINING PROTEIN-RELATED"/>
    <property type="match status" value="1"/>
</dbReference>
<dbReference type="InterPro" id="IPR052270">
    <property type="entry name" value="CACF_protein"/>
</dbReference>
<feature type="compositionally biased region" description="Basic and acidic residues" evidence="2">
    <location>
        <begin position="285"/>
        <end position="299"/>
    </location>
</feature>
<feature type="compositionally biased region" description="Polar residues" evidence="2">
    <location>
        <begin position="430"/>
        <end position="440"/>
    </location>
</feature>
<feature type="compositionally biased region" description="Low complexity" evidence="2">
    <location>
        <begin position="494"/>
        <end position="506"/>
    </location>
</feature>
<keyword evidence="1" id="KW-0175">Coiled coil</keyword>
<evidence type="ECO:0000313" key="3">
    <source>
        <dbReference type="EMBL" id="TRY56447.1"/>
    </source>
</evidence>
<sequence>MTITMAHFPKKPGIFRWTTSRPKAPVSNVNKVQLNENEIKQWVKRVERASEFAVSEVFSMKKPQSGKKNVPLQSIDQLQDHDDAYSEARSILSEWMNQKLRLELEMDDGEETGSCEMDDVEAKQLDATQSSYNNFDELYFHLEQEEENTVVHSFLQDLMDTEVMDSGTLGHLSGEIKRWRDPSITMEVRHKQVKENRIRREAEREKLRKEKKLLREAREEARLLEEEEQRKRRQEARQQEQVIQEEMIRLRREMEEKRSMEQLARNMERERLQKQRSSKSSASPRHHESSPDKELRPKLKNLEEKVQLLNLQSMQRHFSTWYSVILDGRVRMGKAAAVCDWRRQLRAWRAWRALVWAQKEDKETEKIEEELRHHHRRCQQALESDRRRLLRRCFSDWRVWCRVELHRKELLQQQEETRCKMAALIHVATSGKSLRNSEPPETQRRHTESIFPQEIPAAPESSPSTAKTTSHSQAPPTQAWQVTRRHATLSLSELQQASQGQRLQQQDSRRGSADLGNGQFKHRHAALQQTVAEQRKLLKEQQQQILLLQRRQNILELRHGAENTALTATAPPGVETTSCLGDTGEARGSAGRFSPLNSRAKRASRENGSSNTEQKAPLYRAPLPHPAVQAMEERARQRSERRKEIEELRRQQQEEKLARMKAAEEERLKAEEEEKQREIEKKKEERRQQKLTFASRVCSATELTAFVLMYIQKELEKQKKVERDQELTRLASQHYLTTLLRHRGMSPWKRLLEQSHANTQRALDHSSWVLLRRCFCCWHRSVAEAQAEREARAGCLYHRILLQRALGTWKRLKDVCFVLEARADRFHRTNTQRRVLKALVDHLTEERIASWDKEQQAREHHHRKAVAKCFTGWRRLPVVLREEKQREARRDQLRRKVSEILPDFRASPVDSVWRPLT</sequence>
<dbReference type="Proteomes" id="UP000316079">
    <property type="component" value="Unassembled WGS sequence"/>
</dbReference>
<name>A0A553MTE8_9TELE</name>
<dbReference type="AlphaFoldDB" id="A0A553MTE8"/>
<keyword evidence="4" id="KW-1185">Reference proteome</keyword>
<evidence type="ECO:0000256" key="2">
    <source>
        <dbReference type="SAM" id="MobiDB-lite"/>
    </source>
</evidence>
<evidence type="ECO:0000256" key="1">
    <source>
        <dbReference type="SAM" id="Coils"/>
    </source>
</evidence>
<feature type="region of interest" description="Disordered" evidence="2">
    <location>
        <begin position="266"/>
        <end position="299"/>
    </location>
</feature>
<dbReference type="EMBL" id="SRMA01027284">
    <property type="protein sequence ID" value="TRY56447.1"/>
    <property type="molecule type" value="Genomic_DNA"/>
</dbReference>
<accession>A0A553MTE8</accession>
<feature type="region of interest" description="Disordered" evidence="2">
    <location>
        <begin position="581"/>
        <end position="686"/>
    </location>
</feature>
<comment type="caution">
    <text evidence="3">The sequence shown here is derived from an EMBL/GenBank/DDBJ whole genome shotgun (WGS) entry which is preliminary data.</text>
</comment>
<feature type="compositionally biased region" description="Basic and acidic residues" evidence="2">
    <location>
        <begin position="631"/>
        <end position="686"/>
    </location>
</feature>
<evidence type="ECO:0000313" key="4">
    <source>
        <dbReference type="Proteomes" id="UP000316079"/>
    </source>
</evidence>
<reference evidence="3 4" key="1">
    <citation type="journal article" date="2019" name="Sci. Data">
        <title>Hybrid genome assembly and annotation of Danionella translucida.</title>
        <authorList>
            <person name="Kadobianskyi M."/>
            <person name="Schulze L."/>
            <person name="Schuelke M."/>
            <person name="Judkewitz B."/>
        </authorList>
    </citation>
    <scope>NUCLEOTIDE SEQUENCE [LARGE SCALE GENOMIC DNA]</scope>
    <source>
        <strain evidence="3 4">Bolton</strain>
    </source>
</reference>
<feature type="coiled-coil region" evidence="1">
    <location>
        <begin position="524"/>
        <end position="558"/>
    </location>
</feature>
<organism evidence="3 4">
    <name type="scientific">Danionella cerebrum</name>
    <dbReference type="NCBI Taxonomy" id="2873325"/>
    <lineage>
        <taxon>Eukaryota</taxon>
        <taxon>Metazoa</taxon>
        <taxon>Chordata</taxon>
        <taxon>Craniata</taxon>
        <taxon>Vertebrata</taxon>
        <taxon>Euteleostomi</taxon>
        <taxon>Actinopterygii</taxon>
        <taxon>Neopterygii</taxon>
        <taxon>Teleostei</taxon>
        <taxon>Ostariophysi</taxon>
        <taxon>Cypriniformes</taxon>
        <taxon>Danionidae</taxon>
        <taxon>Danioninae</taxon>
        <taxon>Danionella</taxon>
    </lineage>
</organism>
<dbReference type="PANTHER" id="PTHR22028:SF5">
    <property type="entry name" value="COILED-COIL DOMAIN-CONTAINING PROTEIN 191"/>
    <property type="match status" value="1"/>
</dbReference>
<feature type="compositionally biased region" description="Polar residues" evidence="2">
    <location>
        <begin position="461"/>
        <end position="481"/>
    </location>
</feature>
<feature type="region of interest" description="Disordered" evidence="2">
    <location>
        <begin position="430"/>
        <end position="517"/>
    </location>
</feature>
<dbReference type="OrthoDB" id="6256972at2759"/>